<dbReference type="NCBIfam" id="TIGR03735">
    <property type="entry name" value="PRTRC_A"/>
    <property type="match status" value="1"/>
</dbReference>
<dbReference type="STRING" id="666685.R2APBS1_1925"/>
<evidence type="ECO:0000256" key="1">
    <source>
        <dbReference type="ARBA" id="ARBA00022670"/>
    </source>
</evidence>
<dbReference type="InterPro" id="IPR018560">
    <property type="entry name" value="DUF2016"/>
</dbReference>
<keyword evidence="4" id="KW-0862">Zinc</keyword>
<dbReference type="GO" id="GO:0008237">
    <property type="term" value="F:metallopeptidase activity"/>
    <property type="evidence" value="ECO:0007669"/>
    <property type="project" value="UniProtKB-KW"/>
</dbReference>
<dbReference type="OrthoDB" id="570424at2"/>
<dbReference type="GeneID" id="72428659"/>
<reference evidence="8 9" key="1">
    <citation type="submission" date="2012-04" db="EMBL/GenBank/DDBJ databases">
        <title>Complete genome of Rhodanobacter sp. 2APBS1.</title>
        <authorList>
            <consortium name="US DOE Joint Genome Institute"/>
            <person name="Huntemann M."/>
            <person name="Wei C.-L."/>
            <person name="Han J."/>
            <person name="Detter J.C."/>
            <person name="Han C."/>
            <person name="Tapia R."/>
            <person name="Munk A.C.C."/>
            <person name="Chen A."/>
            <person name="Krypides N."/>
            <person name="Mavromatis K."/>
            <person name="Markowitz V."/>
            <person name="Szeto E."/>
            <person name="Ivanova N."/>
            <person name="Mikhailova N."/>
            <person name="Ovchinnikova G."/>
            <person name="Pagani I."/>
            <person name="Pati A."/>
            <person name="Goodwin L."/>
            <person name="Peters L."/>
            <person name="Pitluck S."/>
            <person name="Woyke T."/>
            <person name="Prakash O."/>
            <person name="Elkins J."/>
            <person name="Brown S."/>
            <person name="Palumbo A."/>
            <person name="Hemme C."/>
            <person name="Zhou J."/>
            <person name="Watson D."/>
            <person name="Jardine P."/>
            <person name="Kostka J."/>
            <person name="Green S."/>
        </authorList>
    </citation>
    <scope>NUCLEOTIDE SEQUENCE [LARGE SCALE GENOMIC DNA]</scope>
    <source>
        <strain evidence="8 9">2APBS1</strain>
    </source>
</reference>
<evidence type="ECO:0000259" key="6">
    <source>
        <dbReference type="Pfam" id="PF09436"/>
    </source>
</evidence>
<dbReference type="GO" id="GO:0046872">
    <property type="term" value="F:metal ion binding"/>
    <property type="evidence" value="ECO:0007669"/>
    <property type="project" value="UniProtKB-KW"/>
</dbReference>
<dbReference type="eggNOG" id="COG1310">
    <property type="taxonomic scope" value="Bacteria"/>
</dbReference>
<proteinExistence type="predicted"/>
<keyword evidence="2" id="KW-0479">Metal-binding</keyword>
<evidence type="ECO:0000256" key="2">
    <source>
        <dbReference type="ARBA" id="ARBA00022723"/>
    </source>
</evidence>
<dbReference type="GO" id="GO:0006508">
    <property type="term" value="P:proteolysis"/>
    <property type="evidence" value="ECO:0007669"/>
    <property type="project" value="UniProtKB-KW"/>
</dbReference>
<dbReference type="RefSeq" id="WP_015447773.1">
    <property type="nucleotide sequence ID" value="NC_020541.1"/>
</dbReference>
<organism evidence="8 9">
    <name type="scientific">Rhodanobacter denitrificans</name>
    <dbReference type="NCBI Taxonomy" id="666685"/>
    <lineage>
        <taxon>Bacteria</taxon>
        <taxon>Pseudomonadati</taxon>
        <taxon>Pseudomonadota</taxon>
        <taxon>Gammaproteobacteria</taxon>
        <taxon>Lysobacterales</taxon>
        <taxon>Rhodanobacteraceae</taxon>
        <taxon>Rhodanobacter</taxon>
    </lineage>
</organism>
<evidence type="ECO:0000313" key="9">
    <source>
        <dbReference type="Proteomes" id="UP000011859"/>
    </source>
</evidence>
<dbReference type="EMBL" id="CP003470">
    <property type="protein sequence ID" value="AGG89048.1"/>
    <property type="molecule type" value="Genomic_DNA"/>
</dbReference>
<protein>
    <submittedName>
        <fullName evidence="8">PRTRC system protein A</fullName>
    </submittedName>
</protein>
<evidence type="ECO:0000256" key="4">
    <source>
        <dbReference type="ARBA" id="ARBA00022833"/>
    </source>
</evidence>
<accession>M4NHD0</accession>
<keyword evidence="5" id="KW-0482">Metalloprotease</keyword>
<dbReference type="Proteomes" id="UP000011859">
    <property type="component" value="Chromosome"/>
</dbReference>
<dbReference type="InterPro" id="IPR022499">
    <property type="entry name" value="PRTRC_protein-A"/>
</dbReference>
<evidence type="ECO:0000256" key="3">
    <source>
        <dbReference type="ARBA" id="ARBA00022801"/>
    </source>
</evidence>
<keyword evidence="1" id="KW-0645">Protease</keyword>
<evidence type="ECO:0000313" key="8">
    <source>
        <dbReference type="EMBL" id="AGG89048.1"/>
    </source>
</evidence>
<sequence length="209" mass="22562">MTAIATNQPGPLDMAVLAAMPLAAVPLDGRFVALETGRRLLAARDGFYIEAANASLYVRWRIAACVTPWGPVTDAIRLRHGPIPLSFAHQLGKAAREAHPREMAALVLADSDGAYSLRFPPSQATGASVSYSDADYAEDALVIDAHSHGQFPAIFSRMDDDSDRSRFGPHLSVVFGRCNPGGQFEYAVRLCVGDYLLPIPEATFEELFA</sequence>
<name>M4NHD0_9GAMM</name>
<evidence type="ECO:0000259" key="7">
    <source>
        <dbReference type="Pfam" id="PF14464"/>
    </source>
</evidence>
<feature type="domain" description="JAB" evidence="7">
    <location>
        <begin position="89"/>
        <end position="178"/>
    </location>
</feature>
<keyword evidence="9" id="KW-1185">Reference proteome</keyword>
<dbReference type="Pfam" id="PF14464">
    <property type="entry name" value="Prok-JAB"/>
    <property type="match status" value="1"/>
</dbReference>
<feature type="domain" description="DUF2016" evidence="6">
    <location>
        <begin position="11"/>
        <end position="79"/>
    </location>
</feature>
<dbReference type="AlphaFoldDB" id="M4NHD0"/>
<dbReference type="Pfam" id="PF09436">
    <property type="entry name" value="DUF2016"/>
    <property type="match status" value="1"/>
</dbReference>
<dbReference type="InterPro" id="IPR028090">
    <property type="entry name" value="JAB_dom_prok"/>
</dbReference>
<keyword evidence="3" id="KW-0378">Hydrolase</keyword>
<dbReference type="HOGENOM" id="CLU_089247_0_0_6"/>
<gene>
    <name evidence="8" type="ORF">R2APBS1_1925</name>
</gene>
<dbReference type="KEGG" id="rhd:R2APBS1_1925"/>
<evidence type="ECO:0000256" key="5">
    <source>
        <dbReference type="ARBA" id="ARBA00023049"/>
    </source>
</evidence>